<feature type="domain" description="FAD-binding" evidence="6">
    <location>
        <begin position="2"/>
        <end position="335"/>
    </location>
</feature>
<keyword evidence="5" id="KW-0503">Monooxygenase</keyword>
<dbReference type="OrthoDB" id="420606at2759"/>
<evidence type="ECO:0000256" key="2">
    <source>
        <dbReference type="ARBA" id="ARBA00022630"/>
    </source>
</evidence>
<protein>
    <recommendedName>
        <fullName evidence="6">FAD-binding domain-containing protein</fullName>
    </recommendedName>
</protein>
<proteinExistence type="inferred from homology"/>
<reference evidence="7 8" key="1">
    <citation type="submission" date="2016-04" db="EMBL/GenBank/DDBJ databases">
        <title>Draft genome of Fonsecaea erecta CBS 125763.</title>
        <authorList>
            <person name="Weiss V.A."/>
            <person name="Vicente V.A."/>
            <person name="Raittz R.T."/>
            <person name="Moreno L.F."/>
            <person name="De Souza E.M."/>
            <person name="Pedrosa F.O."/>
            <person name="Steffens M.B."/>
            <person name="Faoro H."/>
            <person name="Tadra-Sfeir M.Z."/>
            <person name="Najafzadeh M.J."/>
            <person name="Felipe M.S."/>
            <person name="Teixeira M."/>
            <person name="Sun J."/>
            <person name="Xi L."/>
            <person name="Gomes R."/>
            <person name="De Azevedo C.M."/>
            <person name="Salgado C.G."/>
            <person name="Da Silva M.B."/>
            <person name="Nascimento M.F."/>
            <person name="Queiroz-Telles F."/>
            <person name="Attili D.S."/>
            <person name="Gorbushina A."/>
        </authorList>
    </citation>
    <scope>NUCLEOTIDE SEQUENCE [LARGE SCALE GENOMIC DNA]</scope>
    <source>
        <strain evidence="7 8">CBS 125763</strain>
    </source>
</reference>
<keyword evidence="2" id="KW-0285">Flavoprotein</keyword>
<organism evidence="7 8">
    <name type="scientific">Fonsecaea erecta</name>
    <dbReference type="NCBI Taxonomy" id="1367422"/>
    <lineage>
        <taxon>Eukaryota</taxon>
        <taxon>Fungi</taxon>
        <taxon>Dikarya</taxon>
        <taxon>Ascomycota</taxon>
        <taxon>Pezizomycotina</taxon>
        <taxon>Eurotiomycetes</taxon>
        <taxon>Chaetothyriomycetidae</taxon>
        <taxon>Chaetothyriales</taxon>
        <taxon>Herpotrichiellaceae</taxon>
        <taxon>Fonsecaea</taxon>
    </lineage>
</organism>
<dbReference type="PANTHER" id="PTHR13789">
    <property type="entry name" value="MONOOXYGENASE"/>
    <property type="match status" value="1"/>
</dbReference>
<dbReference type="SUPFAM" id="SSF54373">
    <property type="entry name" value="FAD-linked reductases, C-terminal domain"/>
    <property type="match status" value="1"/>
</dbReference>
<dbReference type="RefSeq" id="XP_018688163.1">
    <property type="nucleotide sequence ID" value="XM_018842750.1"/>
</dbReference>
<evidence type="ECO:0000256" key="5">
    <source>
        <dbReference type="ARBA" id="ARBA00023033"/>
    </source>
</evidence>
<evidence type="ECO:0000256" key="1">
    <source>
        <dbReference type="ARBA" id="ARBA00007992"/>
    </source>
</evidence>
<keyword evidence="8" id="KW-1185">Reference proteome</keyword>
<dbReference type="InterPro" id="IPR002938">
    <property type="entry name" value="FAD-bd"/>
</dbReference>
<dbReference type="Pfam" id="PF01494">
    <property type="entry name" value="FAD_binding_3"/>
    <property type="match status" value="1"/>
</dbReference>
<dbReference type="GeneID" id="30015412"/>
<evidence type="ECO:0000256" key="4">
    <source>
        <dbReference type="ARBA" id="ARBA00023002"/>
    </source>
</evidence>
<accession>A0A178Z5Q7</accession>
<dbReference type="SUPFAM" id="SSF51905">
    <property type="entry name" value="FAD/NAD(P)-binding domain"/>
    <property type="match status" value="1"/>
</dbReference>
<dbReference type="InterPro" id="IPR050493">
    <property type="entry name" value="FAD-dep_Monooxygenase_BioMet"/>
</dbReference>
<dbReference type="EMBL" id="LVYI01000013">
    <property type="protein sequence ID" value="OAP54796.1"/>
    <property type="molecule type" value="Genomic_DNA"/>
</dbReference>
<dbReference type="GO" id="GO:0004497">
    <property type="term" value="F:monooxygenase activity"/>
    <property type="evidence" value="ECO:0007669"/>
    <property type="project" value="UniProtKB-KW"/>
</dbReference>
<keyword evidence="3" id="KW-0274">FAD</keyword>
<sequence>MKVIIVGAGIGGLSAALALALQGHTVTVLESAPQLAEIGAGVQLTPQATKLFFQWGLKDDIVATAAFPGTFFIHHHHGGREDGRPLGSVDLRDVWKEYGGPYVVVHRGELHKILHRHVVKAGTTVKVDARVVEYDFEGGVVVLEEGQKMEADLVVACDGINSFARKQFLGEQDRGAQRTGWAAYRTMVDVSKIRANPATANLVMRANNHLWIGKGCSAMIYQILESTKLNMVLSHRDDVDTATWTPAQYRSTIDALFHGWDAQLTSVIDMVRPDEPINNWPVHQVEPLPRWVSKSGRFVLMGDATHAMAFYLSMGISMAVEDAAALAECLSLLNSATAEYDDTNGDCADRSRPKPSLSSALGLFESVRKPRAEAVQAASLHAGEVLHLPPGAAQEKRDALLQVDGKTESKEDRQYAYGIADRETRDWCWGYDAALETRRAWDDRFR</sequence>
<dbReference type="PRINTS" id="PR00420">
    <property type="entry name" value="RNGMNOXGNASE"/>
</dbReference>
<comment type="caution">
    <text evidence="7">The sequence shown here is derived from an EMBL/GenBank/DDBJ whole genome shotgun (WGS) entry which is preliminary data.</text>
</comment>
<evidence type="ECO:0000313" key="7">
    <source>
        <dbReference type="EMBL" id="OAP54796.1"/>
    </source>
</evidence>
<dbReference type="GO" id="GO:0071949">
    <property type="term" value="F:FAD binding"/>
    <property type="evidence" value="ECO:0007669"/>
    <property type="project" value="InterPro"/>
</dbReference>
<dbReference type="Proteomes" id="UP000078343">
    <property type="component" value="Unassembled WGS sequence"/>
</dbReference>
<evidence type="ECO:0000256" key="3">
    <source>
        <dbReference type="ARBA" id="ARBA00022827"/>
    </source>
</evidence>
<name>A0A178Z5Q7_9EURO</name>
<gene>
    <name evidence="7" type="ORF">AYL99_11244</name>
</gene>
<dbReference type="STRING" id="1367422.A0A178Z5Q7"/>
<comment type="similarity">
    <text evidence="1">Belongs to the paxM FAD-dependent monooxygenase family.</text>
</comment>
<dbReference type="PANTHER" id="PTHR13789:SF306">
    <property type="entry name" value="HYDROXYLASE, PUTATIVE-RELATED"/>
    <property type="match status" value="1"/>
</dbReference>
<evidence type="ECO:0000259" key="6">
    <source>
        <dbReference type="Pfam" id="PF01494"/>
    </source>
</evidence>
<dbReference type="InterPro" id="IPR036188">
    <property type="entry name" value="FAD/NAD-bd_sf"/>
</dbReference>
<dbReference type="AlphaFoldDB" id="A0A178Z5Q7"/>
<keyword evidence="4" id="KW-0560">Oxidoreductase</keyword>
<evidence type="ECO:0000313" key="8">
    <source>
        <dbReference type="Proteomes" id="UP000078343"/>
    </source>
</evidence>
<dbReference type="Gene3D" id="3.50.50.60">
    <property type="entry name" value="FAD/NAD(P)-binding domain"/>
    <property type="match status" value="1"/>
</dbReference>